<evidence type="ECO:0008006" key="4">
    <source>
        <dbReference type="Google" id="ProtNLM"/>
    </source>
</evidence>
<comment type="caution">
    <text evidence="2">The sequence shown here is derived from an EMBL/GenBank/DDBJ whole genome shotgun (WGS) entry which is preliminary data.</text>
</comment>
<organism evidence="2 3">
    <name type="scientific">Sphingomonas lenta</name>
    <dbReference type="NCBI Taxonomy" id="1141887"/>
    <lineage>
        <taxon>Bacteria</taxon>
        <taxon>Pseudomonadati</taxon>
        <taxon>Pseudomonadota</taxon>
        <taxon>Alphaproteobacteria</taxon>
        <taxon>Sphingomonadales</taxon>
        <taxon>Sphingomonadaceae</taxon>
        <taxon>Sphingomonas</taxon>
    </lineage>
</organism>
<feature type="transmembrane region" description="Helical" evidence="1">
    <location>
        <begin position="249"/>
        <end position="267"/>
    </location>
</feature>
<name>A0A2A2SF53_9SPHN</name>
<dbReference type="PANTHER" id="PTHR33802:SF1">
    <property type="entry name" value="XK-RELATED PROTEIN"/>
    <property type="match status" value="1"/>
</dbReference>
<dbReference type="PANTHER" id="PTHR33802">
    <property type="entry name" value="SI:CH211-161H7.5-RELATED"/>
    <property type="match status" value="1"/>
</dbReference>
<sequence length="271" mass="27479">MPGLTAGPGAELARSGRMNALFTSERVDAARSAATLFFAAAQPIAGQAARLTGRGEPIEEQSAKAQSPVTPADGAFVIWAPLFAASLNYAARAVARSDDPLIRRTGWLTAAAYAGDTAWELWAQYRNVGWRSVAIIAATAGAANAAMLTAARAEEDEPSRDLVLNSVAPLAGWLTVATAANLGGARIAEGGPADRPAQTRVGVALTAAAATAASVLSYASRGNPFYAGAAAWGLGGVAVRNLRERNGPVLVAALAGLAAAAGATFAARRRA</sequence>
<accession>A0A2A2SF53</accession>
<dbReference type="EMBL" id="NSLI01000003">
    <property type="protein sequence ID" value="PAX07877.1"/>
    <property type="molecule type" value="Genomic_DNA"/>
</dbReference>
<keyword evidence="1" id="KW-0812">Transmembrane</keyword>
<protein>
    <recommendedName>
        <fullName evidence="4">Tryptophan-rich sensory protein</fullName>
    </recommendedName>
</protein>
<reference evidence="3" key="1">
    <citation type="submission" date="2017-09" db="EMBL/GenBank/DDBJ databases">
        <authorList>
            <person name="Feng G."/>
            <person name="Zhu H."/>
        </authorList>
    </citation>
    <scope>NUCLEOTIDE SEQUENCE [LARGE SCALE GENOMIC DNA]</scope>
    <source>
        <strain evidence="3">1PNM-20</strain>
    </source>
</reference>
<keyword evidence="1" id="KW-0472">Membrane</keyword>
<keyword evidence="1" id="KW-1133">Transmembrane helix</keyword>
<keyword evidence="3" id="KW-1185">Reference proteome</keyword>
<dbReference type="Proteomes" id="UP000218151">
    <property type="component" value="Unassembled WGS sequence"/>
</dbReference>
<evidence type="ECO:0000313" key="3">
    <source>
        <dbReference type="Proteomes" id="UP000218151"/>
    </source>
</evidence>
<evidence type="ECO:0000313" key="2">
    <source>
        <dbReference type="EMBL" id="PAX07877.1"/>
    </source>
</evidence>
<dbReference type="AlphaFoldDB" id="A0A2A2SF53"/>
<gene>
    <name evidence="2" type="ORF">CKY28_09700</name>
</gene>
<evidence type="ECO:0000256" key="1">
    <source>
        <dbReference type="SAM" id="Phobius"/>
    </source>
</evidence>
<proteinExistence type="predicted"/>